<dbReference type="GO" id="GO:0061630">
    <property type="term" value="F:ubiquitin protein ligase activity"/>
    <property type="evidence" value="ECO:0007669"/>
    <property type="project" value="UniProtKB-UniRule"/>
</dbReference>
<protein>
    <recommendedName>
        <fullName evidence="5 6">U-box domain-containing protein</fullName>
        <ecNumber evidence="5">2.3.2.27</ecNumber>
    </recommendedName>
    <alternativeName>
        <fullName evidence="5">RING-type E3 ubiquitin transferase PUB</fullName>
    </alternativeName>
</protein>
<dbReference type="Pfam" id="PF25598">
    <property type="entry name" value="ARM_PUB"/>
    <property type="match status" value="1"/>
</dbReference>
<keyword evidence="4 5" id="KW-0833">Ubl conjugation pathway</keyword>
<comment type="catalytic activity">
    <reaction evidence="1 5">
        <text>S-ubiquitinyl-[E2 ubiquitin-conjugating enzyme]-L-cysteine + [acceptor protein]-L-lysine = [E2 ubiquitin-conjugating enzyme]-L-cysteine + N(6)-ubiquitinyl-[acceptor protein]-L-lysine.</text>
        <dbReference type="EC" id="2.3.2.27"/>
    </reaction>
</comment>
<dbReference type="SUPFAM" id="SSF48371">
    <property type="entry name" value="ARM repeat"/>
    <property type="match status" value="1"/>
</dbReference>
<comment type="function">
    <text evidence="5">Functions as an E3 ubiquitin ligase.</text>
</comment>
<dbReference type="InterPro" id="IPR016024">
    <property type="entry name" value="ARM-type_fold"/>
</dbReference>
<evidence type="ECO:0000313" key="8">
    <source>
        <dbReference type="Proteomes" id="UP001443914"/>
    </source>
</evidence>
<dbReference type="EC" id="2.3.2.27" evidence="5"/>
<comment type="caution">
    <text evidence="7">The sequence shown here is derived from an EMBL/GenBank/DDBJ whole genome shotgun (WGS) entry which is preliminary data.</text>
</comment>
<dbReference type="GO" id="GO:0016567">
    <property type="term" value="P:protein ubiquitination"/>
    <property type="evidence" value="ECO:0007669"/>
    <property type="project" value="UniProtKB-UniRule"/>
</dbReference>
<dbReference type="Gene3D" id="1.25.10.10">
    <property type="entry name" value="Leucine-rich Repeat Variant"/>
    <property type="match status" value="1"/>
</dbReference>
<dbReference type="Proteomes" id="UP001443914">
    <property type="component" value="Unassembled WGS sequence"/>
</dbReference>
<dbReference type="InterPro" id="IPR058678">
    <property type="entry name" value="ARM_PUB"/>
</dbReference>
<dbReference type="InterPro" id="IPR013083">
    <property type="entry name" value="Znf_RING/FYVE/PHD"/>
</dbReference>
<name>A0AAW1LM03_SAPOF</name>
<proteinExistence type="predicted"/>
<evidence type="ECO:0000259" key="6">
    <source>
        <dbReference type="PROSITE" id="PS51698"/>
    </source>
</evidence>
<dbReference type="PROSITE" id="PS51698">
    <property type="entry name" value="U_BOX"/>
    <property type="match status" value="1"/>
</dbReference>
<dbReference type="CDD" id="cd16664">
    <property type="entry name" value="RING-Ubox_PUB"/>
    <property type="match status" value="1"/>
</dbReference>
<evidence type="ECO:0000256" key="5">
    <source>
        <dbReference type="RuleBase" id="RU369093"/>
    </source>
</evidence>
<dbReference type="PANTHER" id="PTHR22849:SF11">
    <property type="entry name" value="U-BOX DOMAIN-CONTAINING PROTEIN"/>
    <property type="match status" value="1"/>
</dbReference>
<gene>
    <name evidence="7" type="ORF">RND81_04G152700</name>
</gene>
<dbReference type="EMBL" id="JBDFQZ010000004">
    <property type="protein sequence ID" value="KAK9734623.1"/>
    <property type="molecule type" value="Genomic_DNA"/>
</dbReference>
<dbReference type="InterPro" id="IPR045185">
    <property type="entry name" value="PUB22/23/24-like"/>
</dbReference>
<dbReference type="AlphaFoldDB" id="A0AAW1LM03"/>
<sequence length="428" mass="48207">MVSMEVEIPSHFTCPISLQLMKDPVTIVTGITYDRDHIEKWLFTYKHATCPVTNQVLLNDRNHHDDHEKHMVIMMITPNHTLRRLIQSWCVLHASDGVERISTPKGNVLVDHAYVSKLLYDVRQSTKLRYSCMQKILSLATSSDDRIKRVLESCGVFDYLVIILLEDDYEKRDKEVALSIFAQIIDDYNNYESIFKGLIKDTNGNYLLFIGSVVELLRSGSVQVREDAVKVLRAVYKVSNPNQISKVTFDVVREVVNVIRDNISNQCTKFALKILVDLNPWGRNRVKVVGSGLVQVLVDLLIDGLDRRLNELVLVVLDQLCGCAEGRADLVGHAAGIAVVSKKILRVSHVATDRAVKILSLISRYLATGRVVGEMMEVGVVAKLCLVVQVECSLKTKERAKEMLRLHSSVWKLSPCIPPQLLSSYPSS</sequence>
<dbReference type="SMART" id="SM00504">
    <property type="entry name" value="Ubox"/>
    <property type="match status" value="1"/>
</dbReference>
<dbReference type="Pfam" id="PF04564">
    <property type="entry name" value="U-box"/>
    <property type="match status" value="1"/>
</dbReference>
<evidence type="ECO:0000256" key="1">
    <source>
        <dbReference type="ARBA" id="ARBA00000900"/>
    </source>
</evidence>
<dbReference type="InterPro" id="IPR011989">
    <property type="entry name" value="ARM-like"/>
</dbReference>
<evidence type="ECO:0000256" key="4">
    <source>
        <dbReference type="ARBA" id="ARBA00022786"/>
    </source>
</evidence>
<evidence type="ECO:0000256" key="2">
    <source>
        <dbReference type="ARBA" id="ARBA00004906"/>
    </source>
</evidence>
<organism evidence="7 8">
    <name type="scientific">Saponaria officinalis</name>
    <name type="common">Common soapwort</name>
    <name type="synonym">Lychnis saponaria</name>
    <dbReference type="NCBI Taxonomy" id="3572"/>
    <lineage>
        <taxon>Eukaryota</taxon>
        <taxon>Viridiplantae</taxon>
        <taxon>Streptophyta</taxon>
        <taxon>Embryophyta</taxon>
        <taxon>Tracheophyta</taxon>
        <taxon>Spermatophyta</taxon>
        <taxon>Magnoliopsida</taxon>
        <taxon>eudicotyledons</taxon>
        <taxon>Gunneridae</taxon>
        <taxon>Pentapetalae</taxon>
        <taxon>Caryophyllales</taxon>
        <taxon>Caryophyllaceae</taxon>
        <taxon>Caryophylleae</taxon>
        <taxon>Saponaria</taxon>
    </lineage>
</organism>
<feature type="domain" description="U-box" evidence="6">
    <location>
        <begin position="7"/>
        <end position="96"/>
    </location>
</feature>
<reference evidence="7" key="1">
    <citation type="submission" date="2024-03" db="EMBL/GenBank/DDBJ databases">
        <title>WGS assembly of Saponaria officinalis var. Norfolk2.</title>
        <authorList>
            <person name="Jenkins J."/>
            <person name="Shu S."/>
            <person name="Grimwood J."/>
            <person name="Barry K."/>
            <person name="Goodstein D."/>
            <person name="Schmutz J."/>
            <person name="Leebens-Mack J."/>
            <person name="Osbourn A."/>
        </authorList>
    </citation>
    <scope>NUCLEOTIDE SEQUENCE [LARGE SCALE GENOMIC DNA]</scope>
    <source>
        <strain evidence="7">JIC</strain>
    </source>
</reference>
<dbReference type="InterPro" id="IPR045210">
    <property type="entry name" value="RING-Ubox_PUB"/>
</dbReference>
<keyword evidence="8" id="KW-1185">Reference proteome</keyword>
<evidence type="ECO:0000256" key="3">
    <source>
        <dbReference type="ARBA" id="ARBA00022679"/>
    </source>
</evidence>
<comment type="pathway">
    <text evidence="2 5">Protein modification; protein ubiquitination.</text>
</comment>
<dbReference type="Gene3D" id="3.30.40.10">
    <property type="entry name" value="Zinc/RING finger domain, C3HC4 (zinc finger)"/>
    <property type="match status" value="1"/>
</dbReference>
<dbReference type="PANTHER" id="PTHR22849">
    <property type="entry name" value="WDSAM1 PROTEIN"/>
    <property type="match status" value="1"/>
</dbReference>
<dbReference type="SUPFAM" id="SSF57850">
    <property type="entry name" value="RING/U-box"/>
    <property type="match status" value="1"/>
</dbReference>
<keyword evidence="3 5" id="KW-0808">Transferase</keyword>
<evidence type="ECO:0000313" key="7">
    <source>
        <dbReference type="EMBL" id="KAK9734623.1"/>
    </source>
</evidence>
<dbReference type="InterPro" id="IPR003613">
    <property type="entry name" value="Ubox_domain"/>
</dbReference>
<accession>A0AAW1LM03</accession>